<evidence type="ECO:0000313" key="1">
    <source>
        <dbReference type="EMBL" id="KAA8535808.1"/>
    </source>
</evidence>
<accession>A0A5J5AZU5</accession>
<name>A0A5J5AZU5_9ASTE</name>
<dbReference type="AlphaFoldDB" id="A0A5J5AZU5"/>
<evidence type="ECO:0000313" key="2">
    <source>
        <dbReference type="Proteomes" id="UP000325577"/>
    </source>
</evidence>
<sequence>MPHLGGMLIMDEGSPCFVPFSKAKKGRVSRMFAIQVLEDSEGSDGGKKPYLDALVGKGAVVPKAAGNMPGGMVNRNQKQWQTFPKSDGRSTTRAEGWSSLARLGGGQVCSAWATTNAEGCCRCRLGAVSRQVTRCSDGMSAEVVLVRRGRRLLLVGVVC</sequence>
<reference evidence="1 2" key="1">
    <citation type="submission" date="2019-09" db="EMBL/GenBank/DDBJ databases">
        <title>A chromosome-level genome assembly of the Chinese tupelo Nyssa sinensis.</title>
        <authorList>
            <person name="Yang X."/>
            <person name="Kang M."/>
            <person name="Yang Y."/>
            <person name="Xiong H."/>
            <person name="Wang M."/>
            <person name="Zhang Z."/>
            <person name="Wang Z."/>
            <person name="Wu H."/>
            <person name="Ma T."/>
            <person name="Liu J."/>
            <person name="Xi Z."/>
        </authorList>
    </citation>
    <scope>NUCLEOTIDE SEQUENCE [LARGE SCALE GENOMIC DNA]</scope>
    <source>
        <strain evidence="1">J267</strain>
        <tissue evidence="1">Leaf</tissue>
    </source>
</reference>
<protein>
    <submittedName>
        <fullName evidence="1">Uncharacterized protein</fullName>
    </submittedName>
</protein>
<dbReference type="Proteomes" id="UP000325577">
    <property type="component" value="Linkage Group LG17"/>
</dbReference>
<gene>
    <name evidence="1" type="ORF">F0562_030872</name>
</gene>
<proteinExistence type="predicted"/>
<keyword evidence="2" id="KW-1185">Reference proteome</keyword>
<organism evidence="1 2">
    <name type="scientific">Nyssa sinensis</name>
    <dbReference type="NCBI Taxonomy" id="561372"/>
    <lineage>
        <taxon>Eukaryota</taxon>
        <taxon>Viridiplantae</taxon>
        <taxon>Streptophyta</taxon>
        <taxon>Embryophyta</taxon>
        <taxon>Tracheophyta</taxon>
        <taxon>Spermatophyta</taxon>
        <taxon>Magnoliopsida</taxon>
        <taxon>eudicotyledons</taxon>
        <taxon>Gunneridae</taxon>
        <taxon>Pentapetalae</taxon>
        <taxon>asterids</taxon>
        <taxon>Cornales</taxon>
        <taxon>Nyssaceae</taxon>
        <taxon>Nyssa</taxon>
    </lineage>
</organism>
<dbReference type="EMBL" id="CM018040">
    <property type="protein sequence ID" value="KAA8535808.1"/>
    <property type="molecule type" value="Genomic_DNA"/>
</dbReference>